<dbReference type="EMBL" id="CAJJDP010000067">
    <property type="protein sequence ID" value="CAD8177200.1"/>
    <property type="molecule type" value="Genomic_DNA"/>
</dbReference>
<dbReference type="AlphaFoldDB" id="A0A8S1VIZ3"/>
<name>A0A8S1VIZ3_PAROT</name>
<dbReference type="OrthoDB" id="304910at2759"/>
<evidence type="ECO:0000313" key="1">
    <source>
        <dbReference type="EMBL" id="CAD8177200.1"/>
    </source>
</evidence>
<sequence>MRIRDRNKQIQDSFLIKVIYNDYNQFFIGTLMKNDHYRIILQYSQITLDSLTFPYYHVNKGCQFNFFELDQEIQIQLKKDDSKYFKCPVCHQQGQILLDLQYIKEEFQNKENQFVVKMEDQQTFKLQKSSYFDFVLSKEQQFFELQKKFNAKILNDNHKQNKFTLQLIEKLNVQRNNEIFQIYRKSRQEQQPTLIGVINFKLILFYHIFKIKIELDLYDDTNKNNIIKLADFQYGQMTTYQVSLINKVIYLVVQQDKLYQLYRGNFNQIFEGNQDKPIFNVSLMPGYTLFGVSRLLQFNNHLLMIGNRGAIVVKDKIDEKVVMDEQIKISKEITENSQFAAINSKSILFVGNNQIDKSVGVTELCFSESKIIETKQNTFNIPNSEFDFSLLVDDAYYLFSSDRLNQQKVQVIQITTTKDRNQFTKTLKIINHQSYLKVKIIPTTKQKVGSVVCAMVGLTFENSQTIFPGVLVFNDKDNIIEIELI</sequence>
<dbReference type="Proteomes" id="UP000683925">
    <property type="component" value="Unassembled WGS sequence"/>
</dbReference>
<gene>
    <name evidence="1" type="ORF">POCTA_138.1.T0680180</name>
</gene>
<proteinExistence type="predicted"/>
<comment type="caution">
    <text evidence="1">The sequence shown here is derived from an EMBL/GenBank/DDBJ whole genome shotgun (WGS) entry which is preliminary data.</text>
</comment>
<protein>
    <submittedName>
        <fullName evidence="1">Uncharacterized protein</fullName>
    </submittedName>
</protein>
<dbReference type="OMA" id="KNDHYRI"/>
<reference evidence="1" key="1">
    <citation type="submission" date="2021-01" db="EMBL/GenBank/DDBJ databases">
        <authorList>
            <consortium name="Genoscope - CEA"/>
            <person name="William W."/>
        </authorList>
    </citation>
    <scope>NUCLEOTIDE SEQUENCE</scope>
</reference>
<evidence type="ECO:0000313" key="2">
    <source>
        <dbReference type="Proteomes" id="UP000683925"/>
    </source>
</evidence>
<organism evidence="1 2">
    <name type="scientific">Paramecium octaurelia</name>
    <dbReference type="NCBI Taxonomy" id="43137"/>
    <lineage>
        <taxon>Eukaryota</taxon>
        <taxon>Sar</taxon>
        <taxon>Alveolata</taxon>
        <taxon>Ciliophora</taxon>
        <taxon>Intramacronucleata</taxon>
        <taxon>Oligohymenophorea</taxon>
        <taxon>Peniculida</taxon>
        <taxon>Parameciidae</taxon>
        <taxon>Paramecium</taxon>
    </lineage>
</organism>
<accession>A0A8S1VIZ3</accession>
<keyword evidence="2" id="KW-1185">Reference proteome</keyword>